<sequence length="67" mass="7662">MMVAGGRRPIVLIYRSRCTYRARLSLTGIATPVDKRARRPNPRCSNMHEVFECRGSMAMSRPRTGYC</sequence>
<comment type="caution">
    <text evidence="1">The sequence shown here is derived from an EMBL/GenBank/DDBJ whole genome shotgun (WGS) entry which is preliminary data.</text>
</comment>
<dbReference type="EMBL" id="JADOXO010000192">
    <property type="protein sequence ID" value="KAF9809966.1"/>
    <property type="molecule type" value="Genomic_DNA"/>
</dbReference>
<gene>
    <name evidence="1" type="ORF">IEO21_07196</name>
</gene>
<reference evidence="1" key="2">
    <citation type="journal article" name="Front. Microbiol.">
        <title>Degradative Capacity of Two Strains of Rhodonia placenta: From Phenotype to Genotype.</title>
        <authorList>
            <person name="Kolle M."/>
            <person name="Horta M.A.C."/>
            <person name="Nowrousian M."/>
            <person name="Ohm R.A."/>
            <person name="Benz J.P."/>
            <person name="Pilgard A."/>
        </authorList>
    </citation>
    <scope>NUCLEOTIDE SEQUENCE</scope>
    <source>
        <strain evidence="1">FPRL280</strain>
    </source>
</reference>
<evidence type="ECO:0000313" key="1">
    <source>
        <dbReference type="EMBL" id="KAF9809966.1"/>
    </source>
</evidence>
<protein>
    <submittedName>
        <fullName evidence="1">Uncharacterized protein</fullName>
    </submittedName>
</protein>
<reference evidence="1" key="1">
    <citation type="submission" date="2020-11" db="EMBL/GenBank/DDBJ databases">
        <authorList>
            <person name="Koelle M."/>
            <person name="Horta M.A.C."/>
            <person name="Nowrousian M."/>
            <person name="Ohm R.A."/>
            <person name="Benz P."/>
            <person name="Pilgard A."/>
        </authorList>
    </citation>
    <scope>NUCLEOTIDE SEQUENCE</scope>
    <source>
        <strain evidence="1">FPRL280</strain>
    </source>
</reference>
<accession>A0A8H7NYJ7</accession>
<dbReference type="Proteomes" id="UP000639403">
    <property type="component" value="Unassembled WGS sequence"/>
</dbReference>
<dbReference type="AlphaFoldDB" id="A0A8H7NYJ7"/>
<organism evidence="1 2">
    <name type="scientific">Rhodonia placenta</name>
    <dbReference type="NCBI Taxonomy" id="104341"/>
    <lineage>
        <taxon>Eukaryota</taxon>
        <taxon>Fungi</taxon>
        <taxon>Dikarya</taxon>
        <taxon>Basidiomycota</taxon>
        <taxon>Agaricomycotina</taxon>
        <taxon>Agaricomycetes</taxon>
        <taxon>Polyporales</taxon>
        <taxon>Adustoporiaceae</taxon>
        <taxon>Rhodonia</taxon>
    </lineage>
</organism>
<name>A0A8H7NYJ7_9APHY</name>
<evidence type="ECO:0000313" key="2">
    <source>
        <dbReference type="Proteomes" id="UP000639403"/>
    </source>
</evidence>
<proteinExistence type="predicted"/>